<feature type="chain" id="PRO_5045116672" evidence="6">
    <location>
        <begin position="29"/>
        <end position="452"/>
    </location>
</feature>
<gene>
    <name evidence="7" type="ORF">GCM10009850_076260</name>
</gene>
<evidence type="ECO:0000313" key="8">
    <source>
        <dbReference type="Proteomes" id="UP001499843"/>
    </source>
</evidence>
<dbReference type="PROSITE" id="PS51257">
    <property type="entry name" value="PROKAR_LIPOPROTEIN"/>
    <property type="match status" value="1"/>
</dbReference>
<dbReference type="SUPFAM" id="SSF53850">
    <property type="entry name" value="Periplasmic binding protein-like II"/>
    <property type="match status" value="1"/>
</dbReference>
<protein>
    <submittedName>
        <fullName evidence="7">Extracellular solute-binding protein</fullName>
    </submittedName>
</protein>
<dbReference type="PANTHER" id="PTHR43649:SF33">
    <property type="entry name" value="POLYGALACTURONAN_RHAMNOGALACTURONAN-BINDING PROTEIN YTCQ"/>
    <property type="match status" value="1"/>
</dbReference>
<dbReference type="EMBL" id="BAAAQX010000025">
    <property type="protein sequence ID" value="GAA2212164.1"/>
    <property type="molecule type" value="Genomic_DNA"/>
</dbReference>
<sequence length="452" mass="47842">MRRRSPAILVTAVLFTVAACGPPSPTGAAEPGAATSATASSPYGFAPAEQKDGKLVVWVDSTRLDAAKAYQAAHPGAQLDIVTYDGNANGSNTLKTKVQLFNRAGEGWPDVVFTTDNNTASWASQGDDAFVAPLDKGLIDQGTLDGFAKGALDVCTVDGTVYCLRNDLAQVVLWYNKKLFDEFGYQVPKTWEEYQALGEKVAAEHPGYLVGTAGDAWTPEIYLWGAQCPANQVTAAKAITVKATDAACVRAAKLIDKLVANKTMSLLPLFGPDFAKNQGGKVLMLPGPAWYGGAVFQGTLKTPKGELAVGDALHWADQSPPVTGNVGGGAWWVSRHSARLEAAKDFVTWVTTADAYQVDKSPGYPAHAGAAAKWIARQQESGYYAGDIAAPITAAAGQVWPGWGSPEFSQEAVWAKTVIPAQTAGKTVESLLADWQIAIEQQAQVFGYQVSK</sequence>
<dbReference type="Gene3D" id="3.40.190.10">
    <property type="entry name" value="Periplasmic binding protein-like II"/>
    <property type="match status" value="1"/>
</dbReference>
<dbReference type="Pfam" id="PF01547">
    <property type="entry name" value="SBP_bac_1"/>
    <property type="match status" value="1"/>
</dbReference>
<keyword evidence="3" id="KW-0472">Membrane</keyword>
<name>A0ABP5PKT0_9ACTN</name>
<keyword evidence="8" id="KW-1185">Reference proteome</keyword>
<keyword evidence="4" id="KW-0564">Palmitate</keyword>
<dbReference type="PANTHER" id="PTHR43649">
    <property type="entry name" value="ARABINOSE-BINDING PROTEIN-RELATED"/>
    <property type="match status" value="1"/>
</dbReference>
<evidence type="ECO:0000256" key="3">
    <source>
        <dbReference type="ARBA" id="ARBA00023136"/>
    </source>
</evidence>
<evidence type="ECO:0000256" key="1">
    <source>
        <dbReference type="ARBA" id="ARBA00022475"/>
    </source>
</evidence>
<dbReference type="RefSeq" id="WP_344486147.1">
    <property type="nucleotide sequence ID" value="NZ_BAAAQX010000025.1"/>
</dbReference>
<keyword evidence="1" id="KW-1003">Cell membrane</keyword>
<reference evidence="8" key="1">
    <citation type="journal article" date="2019" name="Int. J. Syst. Evol. Microbiol.">
        <title>The Global Catalogue of Microorganisms (GCM) 10K type strain sequencing project: providing services to taxonomists for standard genome sequencing and annotation.</title>
        <authorList>
            <consortium name="The Broad Institute Genomics Platform"/>
            <consortium name="The Broad Institute Genome Sequencing Center for Infectious Disease"/>
            <person name="Wu L."/>
            <person name="Ma J."/>
        </authorList>
    </citation>
    <scope>NUCLEOTIDE SEQUENCE [LARGE SCALE GENOMIC DNA]</scope>
    <source>
        <strain evidence="8">JCM 16114</strain>
    </source>
</reference>
<feature type="signal peptide" evidence="6">
    <location>
        <begin position="1"/>
        <end position="28"/>
    </location>
</feature>
<dbReference type="InterPro" id="IPR006059">
    <property type="entry name" value="SBP"/>
</dbReference>
<organism evidence="7 8">
    <name type="scientific">Nonomuraea monospora</name>
    <dbReference type="NCBI Taxonomy" id="568818"/>
    <lineage>
        <taxon>Bacteria</taxon>
        <taxon>Bacillati</taxon>
        <taxon>Actinomycetota</taxon>
        <taxon>Actinomycetes</taxon>
        <taxon>Streptosporangiales</taxon>
        <taxon>Streptosporangiaceae</taxon>
        <taxon>Nonomuraea</taxon>
    </lineage>
</organism>
<dbReference type="Proteomes" id="UP001499843">
    <property type="component" value="Unassembled WGS sequence"/>
</dbReference>
<comment type="caution">
    <text evidence="7">The sequence shown here is derived from an EMBL/GenBank/DDBJ whole genome shotgun (WGS) entry which is preliminary data.</text>
</comment>
<evidence type="ECO:0000256" key="4">
    <source>
        <dbReference type="ARBA" id="ARBA00023139"/>
    </source>
</evidence>
<proteinExistence type="predicted"/>
<evidence type="ECO:0000256" key="5">
    <source>
        <dbReference type="ARBA" id="ARBA00023288"/>
    </source>
</evidence>
<keyword evidence="2 6" id="KW-0732">Signal</keyword>
<evidence type="ECO:0000256" key="6">
    <source>
        <dbReference type="SAM" id="SignalP"/>
    </source>
</evidence>
<dbReference type="InterPro" id="IPR050490">
    <property type="entry name" value="Bact_solute-bd_prot1"/>
</dbReference>
<evidence type="ECO:0000313" key="7">
    <source>
        <dbReference type="EMBL" id="GAA2212164.1"/>
    </source>
</evidence>
<evidence type="ECO:0000256" key="2">
    <source>
        <dbReference type="ARBA" id="ARBA00022729"/>
    </source>
</evidence>
<keyword evidence="5" id="KW-0449">Lipoprotein</keyword>
<accession>A0ABP5PKT0</accession>